<dbReference type="RefSeq" id="XP_071919988.1">
    <property type="nucleotide sequence ID" value="XM_072063887.1"/>
</dbReference>
<reference evidence="4" key="1">
    <citation type="submission" date="2025-08" db="UniProtKB">
        <authorList>
            <consortium name="RefSeq"/>
        </authorList>
    </citation>
    <scope>IDENTIFICATION</scope>
    <source>
        <tissue evidence="4">Leaves</tissue>
    </source>
</reference>
<dbReference type="Proteomes" id="UP001652660">
    <property type="component" value="Chromosome 8c"/>
</dbReference>
<accession>A0ABM4VKD8</accession>
<dbReference type="PROSITE" id="PS50994">
    <property type="entry name" value="INTEGRASE"/>
    <property type="match status" value="1"/>
</dbReference>
<dbReference type="InterPro" id="IPR043502">
    <property type="entry name" value="DNA/RNA_pol_sf"/>
</dbReference>
<organism evidence="3 4">
    <name type="scientific">Coffea arabica</name>
    <name type="common">Arabian coffee</name>
    <dbReference type="NCBI Taxonomy" id="13443"/>
    <lineage>
        <taxon>Eukaryota</taxon>
        <taxon>Viridiplantae</taxon>
        <taxon>Streptophyta</taxon>
        <taxon>Embryophyta</taxon>
        <taxon>Tracheophyta</taxon>
        <taxon>Spermatophyta</taxon>
        <taxon>Magnoliopsida</taxon>
        <taxon>eudicotyledons</taxon>
        <taxon>Gunneridae</taxon>
        <taxon>Pentapetalae</taxon>
        <taxon>asterids</taxon>
        <taxon>lamiids</taxon>
        <taxon>Gentianales</taxon>
        <taxon>Rubiaceae</taxon>
        <taxon>Ixoroideae</taxon>
        <taxon>Gardenieae complex</taxon>
        <taxon>Bertiereae - Coffeeae clade</taxon>
        <taxon>Coffeeae</taxon>
        <taxon>Coffea</taxon>
    </lineage>
</organism>
<evidence type="ECO:0000313" key="3">
    <source>
        <dbReference type="Proteomes" id="UP001652660"/>
    </source>
</evidence>
<feature type="coiled-coil region" evidence="1">
    <location>
        <begin position="93"/>
        <end position="127"/>
    </location>
</feature>
<dbReference type="InterPro" id="IPR036397">
    <property type="entry name" value="RNaseH_sf"/>
</dbReference>
<feature type="domain" description="Integrase catalytic" evidence="2">
    <location>
        <begin position="250"/>
        <end position="370"/>
    </location>
</feature>
<proteinExistence type="predicted"/>
<dbReference type="Pfam" id="PF17919">
    <property type="entry name" value="RT_RNaseH_2"/>
    <property type="match status" value="1"/>
</dbReference>
<protein>
    <recommendedName>
        <fullName evidence="2">Integrase catalytic domain-containing protein</fullName>
    </recommendedName>
</protein>
<dbReference type="SUPFAM" id="SSF53098">
    <property type="entry name" value="Ribonuclease H-like"/>
    <property type="match status" value="2"/>
</dbReference>
<dbReference type="InterPro" id="IPR043128">
    <property type="entry name" value="Rev_trsase/Diguanyl_cyclase"/>
</dbReference>
<dbReference type="InterPro" id="IPR012337">
    <property type="entry name" value="RNaseH-like_sf"/>
</dbReference>
<dbReference type="InterPro" id="IPR041577">
    <property type="entry name" value="RT_RNaseH_2"/>
</dbReference>
<dbReference type="GeneID" id="140013776"/>
<dbReference type="InterPro" id="IPR001584">
    <property type="entry name" value="Integrase_cat-core"/>
</dbReference>
<dbReference type="PANTHER" id="PTHR48475">
    <property type="entry name" value="RIBONUCLEASE H"/>
    <property type="match status" value="1"/>
</dbReference>
<dbReference type="InterPro" id="IPR002156">
    <property type="entry name" value="RNaseH_domain"/>
</dbReference>
<dbReference type="Pfam" id="PF13456">
    <property type="entry name" value="RVT_3"/>
    <property type="match status" value="1"/>
</dbReference>
<gene>
    <name evidence="4" type="primary">LOC140013776</name>
</gene>
<dbReference type="Gene3D" id="3.30.70.270">
    <property type="match status" value="1"/>
</dbReference>
<dbReference type="Pfam" id="PF00665">
    <property type="entry name" value="rve"/>
    <property type="match status" value="1"/>
</dbReference>
<evidence type="ECO:0000259" key="2">
    <source>
        <dbReference type="PROSITE" id="PS50994"/>
    </source>
</evidence>
<name>A0ABM4VKD8_COFAR</name>
<keyword evidence="1" id="KW-0175">Coiled coil</keyword>
<keyword evidence="3" id="KW-1185">Reference proteome</keyword>
<dbReference type="CDD" id="cd09279">
    <property type="entry name" value="RNase_HI_like"/>
    <property type="match status" value="1"/>
</dbReference>
<evidence type="ECO:0000313" key="4">
    <source>
        <dbReference type="RefSeq" id="XP_071919988.1"/>
    </source>
</evidence>
<dbReference type="PANTHER" id="PTHR48475:SF2">
    <property type="entry name" value="RIBONUCLEASE H"/>
    <property type="match status" value="1"/>
</dbReference>
<dbReference type="SUPFAM" id="SSF56672">
    <property type="entry name" value="DNA/RNA polymerases"/>
    <property type="match status" value="1"/>
</dbReference>
<evidence type="ECO:0000256" key="1">
    <source>
        <dbReference type="SAM" id="Coils"/>
    </source>
</evidence>
<dbReference type="Gene3D" id="3.30.420.10">
    <property type="entry name" value="Ribonuclease H-like superfamily/Ribonuclease H"/>
    <property type="match status" value="2"/>
</dbReference>
<sequence length="423" mass="48390">MTTLNRFLSKLAVRGSPFFKALRRGPQFEWTSRCQKIFDELKDHIAKLPTLTSPGLGETLFVYLAVGKEAVSTVLVREEDKVQKSVYCISRALQEAKTRYSAVEREAAEIEQAIETAEARRTKETVETEQAVETAETEQAIEAAQAGEATEAKGRERCRAGLLLINTTGEKLAYALRFNFRAFNNESEYETLIAGMEMARKLEIESIKIYSDSQLIVNQVLKNYEVKEESLKKYVAKAQELRSQFKQFTLKQVPWSRNKRADVLSKLASTSFGTLNKEVLVEDIKGRYEHLMVAIDNFTKWIEVELLNTISSRLIQKFFWRNIVPRFGIPRVLVFDNGRQFADSSFQDWCSEFRIWQHFTSVGHLQANGQWYWLRSFAYRCGLYLKIFAYFAVSVLVVELLPLNLILSCLCTSGTGCGVAYNS</sequence>